<sequence length="301" mass="33884">MPQITSSSTSSSAMFQPFENVTDFYPGLIAWCDPYCYEMDIASRTSYDRKKSRELRPCLVISVNYNNLTFQAARLSASTPNDPTQWVKIDSPPPITWKLNDAWIWVSTPATVAMVFDNAKIMHRVQVFGPANKDTYYSMNPVATTNLQNYWVHRQAYISRLMRGLSTVRHPSFFVPINSATLATSVRHSTKSTYQQNSVSNSNSSYYIQPPASSATYSSQPDRQSPLTQNTYFNQPGAVNSYHQSQLNSQTAAFNTLAPHPVVVPPGFTETRQSSPGWWRNPQTGWLWHASRGLLPPSPPN</sequence>
<reference evidence="2" key="1">
    <citation type="submission" date="2023-03" db="EMBL/GenBank/DDBJ databases">
        <title>Massive genome expansion in bonnet fungi (Mycena s.s.) driven by repeated elements and novel gene families across ecological guilds.</title>
        <authorList>
            <consortium name="Lawrence Berkeley National Laboratory"/>
            <person name="Harder C.B."/>
            <person name="Miyauchi S."/>
            <person name="Viragh M."/>
            <person name="Kuo A."/>
            <person name="Thoen E."/>
            <person name="Andreopoulos B."/>
            <person name="Lu D."/>
            <person name="Skrede I."/>
            <person name="Drula E."/>
            <person name="Henrissat B."/>
            <person name="Morin E."/>
            <person name="Kohler A."/>
            <person name="Barry K."/>
            <person name="LaButti K."/>
            <person name="Morin E."/>
            <person name="Salamov A."/>
            <person name="Lipzen A."/>
            <person name="Mereny Z."/>
            <person name="Hegedus B."/>
            <person name="Baldrian P."/>
            <person name="Stursova M."/>
            <person name="Weitz H."/>
            <person name="Taylor A."/>
            <person name="Grigoriev I.V."/>
            <person name="Nagy L.G."/>
            <person name="Martin F."/>
            <person name="Kauserud H."/>
        </authorList>
    </citation>
    <scope>NUCLEOTIDE SEQUENCE</scope>
    <source>
        <strain evidence="2">CBHHK067</strain>
    </source>
</reference>
<evidence type="ECO:0000313" key="2">
    <source>
        <dbReference type="EMBL" id="KAJ7701079.1"/>
    </source>
</evidence>
<feature type="compositionally biased region" description="Polar residues" evidence="1">
    <location>
        <begin position="211"/>
        <end position="235"/>
    </location>
</feature>
<organism evidence="2 3">
    <name type="scientific">Mycena rosella</name>
    <name type="common">Pink bonnet</name>
    <name type="synonym">Agaricus rosellus</name>
    <dbReference type="NCBI Taxonomy" id="1033263"/>
    <lineage>
        <taxon>Eukaryota</taxon>
        <taxon>Fungi</taxon>
        <taxon>Dikarya</taxon>
        <taxon>Basidiomycota</taxon>
        <taxon>Agaricomycotina</taxon>
        <taxon>Agaricomycetes</taxon>
        <taxon>Agaricomycetidae</taxon>
        <taxon>Agaricales</taxon>
        <taxon>Marasmiineae</taxon>
        <taxon>Mycenaceae</taxon>
        <taxon>Mycena</taxon>
    </lineage>
</organism>
<comment type="caution">
    <text evidence="2">The sequence shown here is derived from an EMBL/GenBank/DDBJ whole genome shotgun (WGS) entry which is preliminary data.</text>
</comment>
<feature type="region of interest" description="Disordered" evidence="1">
    <location>
        <begin position="210"/>
        <end position="235"/>
    </location>
</feature>
<evidence type="ECO:0000313" key="3">
    <source>
        <dbReference type="Proteomes" id="UP001221757"/>
    </source>
</evidence>
<dbReference type="AlphaFoldDB" id="A0AAD7DW10"/>
<proteinExistence type="predicted"/>
<gene>
    <name evidence="2" type="ORF">B0H17DRAFT_1176537</name>
</gene>
<protein>
    <submittedName>
        <fullName evidence="2">Uncharacterized protein</fullName>
    </submittedName>
</protein>
<keyword evidence="3" id="KW-1185">Reference proteome</keyword>
<evidence type="ECO:0000256" key="1">
    <source>
        <dbReference type="SAM" id="MobiDB-lite"/>
    </source>
</evidence>
<accession>A0AAD7DW10</accession>
<name>A0AAD7DW10_MYCRO</name>
<dbReference type="EMBL" id="JARKIE010000018">
    <property type="protein sequence ID" value="KAJ7701079.1"/>
    <property type="molecule type" value="Genomic_DNA"/>
</dbReference>
<dbReference type="Proteomes" id="UP001221757">
    <property type="component" value="Unassembled WGS sequence"/>
</dbReference>